<comment type="caution">
    <text evidence="1">The sequence shown here is derived from an EMBL/GenBank/DDBJ whole genome shotgun (WGS) entry which is preliminary data.</text>
</comment>
<proteinExistence type="predicted"/>
<organism evidence="1 2">
    <name type="scientific">Candidatus Roizmanbacteria bacterium CG_4_10_14_0_2_um_filter_39_13</name>
    <dbReference type="NCBI Taxonomy" id="1974825"/>
    <lineage>
        <taxon>Bacteria</taxon>
        <taxon>Candidatus Roizmaniibacteriota</taxon>
    </lineage>
</organism>
<dbReference type="EMBL" id="PFOB01000069">
    <property type="protein sequence ID" value="PIZ61980.1"/>
    <property type="molecule type" value="Genomic_DNA"/>
</dbReference>
<protein>
    <submittedName>
        <fullName evidence="1">Uncharacterized protein</fullName>
    </submittedName>
</protein>
<sequence>MSIVETAQIASRLLRQDMRPQVQHNGVEEGSLREYLETVRLSTNIIDYIVSPDGKLNIPSSSLDLYALPPEDIYSQAEETLVPLYQAAMFSLLGGHVDNELHFGLFTNHTYDNHIRHVAEGVDRALILAGHDSETRVNGQIAAILHDIPNVLSRSWHHLLGGRFARLIFPKLAEDKKRFKHIRDAMKLHHEPIYEEMYHLNTQSFDAKLQLFQKIHTPESAALLFVDNLDMRRERLYANAYNPRVFDQHGHSEINAFMNVKGFERDDSGDIIISTEFNPWIDPEELDKCDPLAITEAPDNRFHCYASKRVRKNPEDPKSPADFHKALREMWGLYGPTCAQDADRMTLMLAAGFTLFPESEKIVMRFADRTGENEPVVYTFTRETVDQVMGEIRTTYGLL</sequence>
<name>A0A2M7TVX5_9BACT</name>
<dbReference type="Proteomes" id="UP000228503">
    <property type="component" value="Unassembled WGS sequence"/>
</dbReference>
<gene>
    <name evidence="1" type="ORF">COY16_05600</name>
</gene>
<dbReference type="AlphaFoldDB" id="A0A2M7TVX5"/>
<accession>A0A2M7TVX5</accession>
<reference evidence="2" key="1">
    <citation type="submission" date="2017-09" db="EMBL/GenBank/DDBJ databases">
        <title>Depth-based differentiation of microbial function through sediment-hosted aquifers and enrichment of novel symbionts in the deep terrestrial subsurface.</title>
        <authorList>
            <person name="Probst A.J."/>
            <person name="Ladd B."/>
            <person name="Jarett J.K."/>
            <person name="Geller-Mcgrath D.E."/>
            <person name="Sieber C.M.K."/>
            <person name="Emerson J.B."/>
            <person name="Anantharaman K."/>
            <person name="Thomas B.C."/>
            <person name="Malmstrom R."/>
            <person name="Stieglmeier M."/>
            <person name="Klingl A."/>
            <person name="Woyke T."/>
            <person name="Ryan C.M."/>
            <person name="Banfield J.F."/>
        </authorList>
    </citation>
    <scope>NUCLEOTIDE SEQUENCE [LARGE SCALE GENOMIC DNA]</scope>
</reference>
<evidence type="ECO:0000313" key="1">
    <source>
        <dbReference type="EMBL" id="PIZ61980.1"/>
    </source>
</evidence>
<dbReference type="SUPFAM" id="SSF109604">
    <property type="entry name" value="HD-domain/PDEase-like"/>
    <property type="match status" value="1"/>
</dbReference>
<evidence type="ECO:0000313" key="2">
    <source>
        <dbReference type="Proteomes" id="UP000228503"/>
    </source>
</evidence>